<dbReference type="EC" id="2.7.1.148" evidence="2"/>
<protein>
    <recommendedName>
        <fullName evidence="2">4-(cytidine 5'-diphospho)-2-C-methyl-D-erythritol kinase</fullName>
        <ecNumber evidence="2">2.7.1.148</ecNumber>
    </recommendedName>
    <alternativeName>
        <fullName evidence="7">4-(cytidine-5'-diphospho)-2-C-methyl-D-erythritol kinase</fullName>
    </alternativeName>
</protein>
<dbReference type="InterPro" id="IPR036554">
    <property type="entry name" value="GHMP_kinase_C_sf"/>
</dbReference>
<evidence type="ECO:0000256" key="2">
    <source>
        <dbReference type="ARBA" id="ARBA00012052"/>
    </source>
</evidence>
<evidence type="ECO:0000259" key="8">
    <source>
        <dbReference type="Pfam" id="PF00288"/>
    </source>
</evidence>
<evidence type="ECO:0000259" key="9">
    <source>
        <dbReference type="Pfam" id="PF08544"/>
    </source>
</evidence>
<evidence type="ECO:0000313" key="10">
    <source>
        <dbReference type="EMBL" id="CUS49774.1"/>
    </source>
</evidence>
<feature type="domain" description="GHMP kinase C-terminal" evidence="9">
    <location>
        <begin position="193"/>
        <end position="251"/>
    </location>
</feature>
<dbReference type="GO" id="GO:0050515">
    <property type="term" value="F:4-(cytidine 5'-diphospho)-2-C-methyl-D-erythritol kinase activity"/>
    <property type="evidence" value="ECO:0007669"/>
    <property type="project" value="UniProtKB-EC"/>
</dbReference>
<keyword evidence="3 10" id="KW-0808">Transferase</keyword>
<accession>A0A170PQE0</accession>
<dbReference type="NCBIfam" id="TIGR00154">
    <property type="entry name" value="ispE"/>
    <property type="match status" value="1"/>
</dbReference>
<dbReference type="SUPFAM" id="SSF54211">
    <property type="entry name" value="Ribosomal protein S5 domain 2-like"/>
    <property type="match status" value="1"/>
</dbReference>
<dbReference type="HAMAP" id="MF_00061">
    <property type="entry name" value="IspE"/>
    <property type="match status" value="1"/>
</dbReference>
<evidence type="ECO:0000256" key="7">
    <source>
        <dbReference type="ARBA" id="ARBA00032554"/>
    </source>
</evidence>
<dbReference type="AlphaFoldDB" id="A0A170PQE0"/>
<comment type="similarity">
    <text evidence="1">Belongs to the GHMP kinase family. IspE subfamily.</text>
</comment>
<feature type="domain" description="GHMP kinase N-terminal" evidence="8">
    <location>
        <begin position="63"/>
        <end position="139"/>
    </location>
</feature>
<dbReference type="SUPFAM" id="SSF55060">
    <property type="entry name" value="GHMP Kinase, C-terminal domain"/>
    <property type="match status" value="1"/>
</dbReference>
<keyword evidence="4" id="KW-0547">Nucleotide-binding</keyword>
<evidence type="ECO:0000256" key="4">
    <source>
        <dbReference type="ARBA" id="ARBA00022741"/>
    </source>
</evidence>
<name>A0A170PQE0_9ZZZZ</name>
<keyword evidence="5 10" id="KW-0418">Kinase</keyword>
<reference evidence="10" key="1">
    <citation type="submission" date="2015-10" db="EMBL/GenBank/DDBJ databases">
        <authorList>
            <person name="Gilbert D.G."/>
        </authorList>
    </citation>
    <scope>NUCLEOTIDE SEQUENCE</scope>
</reference>
<keyword evidence="6" id="KW-0067">ATP-binding</keyword>
<dbReference type="PIRSF" id="PIRSF010376">
    <property type="entry name" value="IspE"/>
    <property type="match status" value="1"/>
</dbReference>
<dbReference type="Gene3D" id="3.30.70.890">
    <property type="entry name" value="GHMP kinase, C-terminal domain"/>
    <property type="match status" value="1"/>
</dbReference>
<proteinExistence type="inferred from homology"/>
<dbReference type="InterPro" id="IPR006204">
    <property type="entry name" value="GHMP_kinase_N_dom"/>
</dbReference>
<evidence type="ECO:0000256" key="6">
    <source>
        <dbReference type="ARBA" id="ARBA00022840"/>
    </source>
</evidence>
<dbReference type="Gene3D" id="3.30.230.10">
    <property type="match status" value="1"/>
</dbReference>
<dbReference type="InterPro" id="IPR004424">
    <property type="entry name" value="IspE"/>
</dbReference>
<gene>
    <name evidence="10" type="ORF">MGWOODY_XGa370</name>
</gene>
<dbReference type="GO" id="GO:0005524">
    <property type="term" value="F:ATP binding"/>
    <property type="evidence" value="ECO:0007669"/>
    <property type="project" value="UniProtKB-KW"/>
</dbReference>
<evidence type="ECO:0000256" key="5">
    <source>
        <dbReference type="ARBA" id="ARBA00022777"/>
    </source>
</evidence>
<dbReference type="Pfam" id="PF00288">
    <property type="entry name" value="GHMP_kinases_N"/>
    <property type="match status" value="1"/>
</dbReference>
<sequence>MKNWPAPAKLNLFLHVVGRRGDGYHELQTLFQLLDFADVLRFEVRNDGVIRREGGAGLPECDLTVRAAQKLQQFGGTDLGVDIKLEKRIPVGGGLGGGSSDAATVLLALNRLWEVHASVNTLARLGLELGADVPVFIHGHSAWGEGVGEKVTPAVLSERIYCVVVPQVKVSTAAIFNDSELTRNTPRIRIPTLFKDGLNNDLEPVTCRLYPEVGEALSWLRQFGEARMTGSGCGLFVAVSDRQSGEEILGQAPAGISGFVAAGINQHPLRTTEPVGV</sequence>
<dbReference type="EMBL" id="CZRL01000007">
    <property type="protein sequence ID" value="CUS49774.1"/>
    <property type="molecule type" value="Genomic_DNA"/>
</dbReference>
<dbReference type="InterPro" id="IPR020568">
    <property type="entry name" value="Ribosomal_Su5_D2-typ_SF"/>
</dbReference>
<dbReference type="InterPro" id="IPR013750">
    <property type="entry name" value="GHMP_kinase_C_dom"/>
</dbReference>
<dbReference type="GO" id="GO:0016114">
    <property type="term" value="P:terpenoid biosynthetic process"/>
    <property type="evidence" value="ECO:0007669"/>
    <property type="project" value="InterPro"/>
</dbReference>
<evidence type="ECO:0000256" key="1">
    <source>
        <dbReference type="ARBA" id="ARBA00009684"/>
    </source>
</evidence>
<evidence type="ECO:0000256" key="3">
    <source>
        <dbReference type="ARBA" id="ARBA00022679"/>
    </source>
</evidence>
<dbReference type="PANTHER" id="PTHR43527">
    <property type="entry name" value="4-DIPHOSPHOCYTIDYL-2-C-METHYL-D-ERYTHRITOL KINASE, CHLOROPLASTIC"/>
    <property type="match status" value="1"/>
</dbReference>
<dbReference type="Pfam" id="PF08544">
    <property type="entry name" value="GHMP_kinases_C"/>
    <property type="match status" value="1"/>
</dbReference>
<organism evidence="10">
    <name type="scientific">hydrothermal vent metagenome</name>
    <dbReference type="NCBI Taxonomy" id="652676"/>
    <lineage>
        <taxon>unclassified sequences</taxon>
        <taxon>metagenomes</taxon>
        <taxon>ecological metagenomes</taxon>
    </lineage>
</organism>
<dbReference type="InterPro" id="IPR014721">
    <property type="entry name" value="Ribsml_uS5_D2-typ_fold_subgr"/>
</dbReference>
<dbReference type="PANTHER" id="PTHR43527:SF2">
    <property type="entry name" value="4-DIPHOSPHOCYTIDYL-2-C-METHYL-D-ERYTHRITOL KINASE, CHLOROPLASTIC"/>
    <property type="match status" value="1"/>
</dbReference>